<dbReference type="GeneID" id="63772263"/>
<dbReference type="Proteomes" id="UP000193689">
    <property type="component" value="Unassembled WGS sequence"/>
</dbReference>
<name>A0A1Y2DYX4_9PEZI</name>
<dbReference type="AlphaFoldDB" id="A0A1Y2DYX4"/>
<dbReference type="InParanoid" id="A0A1Y2DYX4"/>
<dbReference type="EMBL" id="MCFJ01000007">
    <property type="protein sequence ID" value="ORY64471.1"/>
    <property type="molecule type" value="Genomic_DNA"/>
</dbReference>
<protein>
    <submittedName>
        <fullName evidence="1">Uncharacterized protein</fullName>
    </submittedName>
</protein>
<reference evidence="1 2" key="1">
    <citation type="submission" date="2016-07" db="EMBL/GenBank/DDBJ databases">
        <title>Pervasive Adenine N6-methylation of Active Genes in Fungi.</title>
        <authorList>
            <consortium name="DOE Joint Genome Institute"/>
            <person name="Mondo S.J."/>
            <person name="Dannebaum R.O."/>
            <person name="Kuo R.C."/>
            <person name="Labutti K."/>
            <person name="Haridas S."/>
            <person name="Kuo A."/>
            <person name="Salamov A."/>
            <person name="Ahrendt S.R."/>
            <person name="Lipzen A."/>
            <person name="Sullivan W."/>
            <person name="Andreopoulos W.B."/>
            <person name="Clum A."/>
            <person name="Lindquist E."/>
            <person name="Daum C."/>
            <person name="Ramamoorthy G.K."/>
            <person name="Gryganskyi A."/>
            <person name="Culley D."/>
            <person name="Magnuson J.K."/>
            <person name="James T.Y."/>
            <person name="O'Malley M.A."/>
            <person name="Stajich J.E."/>
            <person name="Spatafora J.W."/>
            <person name="Visel A."/>
            <person name="Grigoriev I.V."/>
        </authorList>
    </citation>
    <scope>NUCLEOTIDE SEQUENCE [LARGE SCALE GENOMIC DNA]</scope>
    <source>
        <strain evidence="1 2">CBS 129021</strain>
    </source>
</reference>
<dbReference type="RefSeq" id="XP_040715885.1">
    <property type="nucleotide sequence ID" value="XM_040856051.1"/>
</dbReference>
<comment type="caution">
    <text evidence="1">The sequence shown here is derived from an EMBL/GenBank/DDBJ whole genome shotgun (WGS) entry which is preliminary data.</text>
</comment>
<dbReference type="OrthoDB" id="4611861at2759"/>
<organism evidence="1 2">
    <name type="scientific">Pseudomassariella vexata</name>
    <dbReference type="NCBI Taxonomy" id="1141098"/>
    <lineage>
        <taxon>Eukaryota</taxon>
        <taxon>Fungi</taxon>
        <taxon>Dikarya</taxon>
        <taxon>Ascomycota</taxon>
        <taxon>Pezizomycotina</taxon>
        <taxon>Sordariomycetes</taxon>
        <taxon>Xylariomycetidae</taxon>
        <taxon>Amphisphaeriales</taxon>
        <taxon>Pseudomassariaceae</taxon>
        <taxon>Pseudomassariella</taxon>
    </lineage>
</organism>
<proteinExistence type="predicted"/>
<accession>A0A1Y2DYX4</accession>
<keyword evidence="2" id="KW-1185">Reference proteome</keyword>
<gene>
    <name evidence="1" type="ORF">BCR38DRAFT_343644</name>
</gene>
<evidence type="ECO:0000313" key="2">
    <source>
        <dbReference type="Proteomes" id="UP000193689"/>
    </source>
</evidence>
<evidence type="ECO:0000313" key="1">
    <source>
        <dbReference type="EMBL" id="ORY64471.1"/>
    </source>
</evidence>
<sequence length="64" mass="7675">WVFRKPKKRYREHLANRQSYRCLRILKIVFGMIWLGNDEVGASKLVFCDVDPDSPHYRLSSQSY</sequence>
<feature type="non-terminal residue" evidence="1">
    <location>
        <position position="1"/>
    </location>
</feature>